<gene>
    <name evidence="4" type="primary">yecD</name>
    <name evidence="4" type="ORF">BN990_03339</name>
</gene>
<keyword evidence="2" id="KW-0378">Hydrolase</keyword>
<evidence type="ECO:0000259" key="3">
    <source>
        <dbReference type="Pfam" id="PF00857"/>
    </source>
</evidence>
<dbReference type="RefSeq" id="WP_038245776.1">
    <property type="nucleotide sequence ID" value="NZ_BNER01000007.1"/>
</dbReference>
<feature type="domain" description="Isochorismatase-like" evidence="3">
    <location>
        <begin position="4"/>
        <end position="178"/>
    </location>
</feature>
<dbReference type="eggNOG" id="COG1335">
    <property type="taxonomic scope" value="Bacteria"/>
</dbReference>
<dbReference type="InterPro" id="IPR036380">
    <property type="entry name" value="Isochorismatase-like_sf"/>
</dbReference>
<dbReference type="Gene3D" id="3.40.50.850">
    <property type="entry name" value="Isochorismatase-like"/>
    <property type="match status" value="1"/>
</dbReference>
<comment type="similarity">
    <text evidence="1">Belongs to the isochorismatase family.</text>
</comment>
<reference evidence="5" key="2">
    <citation type="submission" date="2014-05" db="EMBL/GenBank/DDBJ databases">
        <title>Draft genome sequence of Virgibacillus massiliensis Vm-5.</title>
        <authorList>
            <person name="Khelaifia S."/>
            <person name="Croce O."/>
            <person name="Lagier J.C."/>
            <person name="Raoult D."/>
        </authorList>
    </citation>
    <scope>NUCLEOTIDE SEQUENCE [LARGE SCALE GENOMIC DNA]</scope>
    <source>
        <strain evidence="5">Vm-5</strain>
    </source>
</reference>
<accession>A0A024QEU1</accession>
<sequence length="188" mass="21214">MRKALINVDYTNDFVADDGKLTCGKPGQAIETSIVNYTTNFIQQGEFVVFAIDTHVEGDNYHPESSLFPAHNIRGTSGRNLYGKLAKVYQEHQDKENVYFLDKTRYSAFQGTDLEMKLRERDITEIHLVGVCTDICILHTAMDAFNKGFNIIVYEDAVASFNHTGHEWALAHFEKTLAAKVLSRGDCD</sequence>
<dbReference type="InterPro" id="IPR050272">
    <property type="entry name" value="Isochorismatase-like_hydrls"/>
</dbReference>
<dbReference type="EMBL" id="CCDP010000002">
    <property type="protein sequence ID" value="CDQ40989.1"/>
    <property type="molecule type" value="Genomic_DNA"/>
</dbReference>
<evidence type="ECO:0000313" key="4">
    <source>
        <dbReference type="EMBL" id="CDQ40989.1"/>
    </source>
</evidence>
<dbReference type="OrthoDB" id="9796485at2"/>
<dbReference type="AlphaFoldDB" id="A0A024QEU1"/>
<dbReference type="PANTHER" id="PTHR43540">
    <property type="entry name" value="PEROXYUREIDOACRYLATE/UREIDOACRYLATE AMIDOHYDROLASE-RELATED"/>
    <property type="match status" value="1"/>
</dbReference>
<dbReference type="CDD" id="cd00431">
    <property type="entry name" value="cysteine_hydrolases"/>
    <property type="match status" value="1"/>
</dbReference>
<dbReference type="Proteomes" id="UP000028875">
    <property type="component" value="Unassembled WGS sequence"/>
</dbReference>
<dbReference type="Pfam" id="PF00857">
    <property type="entry name" value="Isochorismatase"/>
    <property type="match status" value="1"/>
</dbReference>
<name>A0A024QEU1_9BACI</name>
<keyword evidence="5" id="KW-1185">Reference proteome</keyword>
<dbReference type="SUPFAM" id="SSF52499">
    <property type="entry name" value="Isochorismatase-like hydrolases"/>
    <property type="match status" value="1"/>
</dbReference>
<comment type="caution">
    <text evidence="4">The sequence shown here is derived from an EMBL/GenBank/DDBJ whole genome shotgun (WGS) entry which is preliminary data.</text>
</comment>
<dbReference type="STRING" id="1462526.BN990_03339"/>
<evidence type="ECO:0000256" key="1">
    <source>
        <dbReference type="ARBA" id="ARBA00006336"/>
    </source>
</evidence>
<evidence type="ECO:0000313" key="5">
    <source>
        <dbReference type="Proteomes" id="UP000028875"/>
    </source>
</evidence>
<dbReference type="PANTHER" id="PTHR43540:SF10">
    <property type="entry name" value="ISOCHORISMATASE"/>
    <property type="match status" value="1"/>
</dbReference>
<protein>
    <submittedName>
        <fullName evidence="4">Isochorismatase family protein YecD</fullName>
    </submittedName>
</protein>
<dbReference type="GO" id="GO:0016787">
    <property type="term" value="F:hydrolase activity"/>
    <property type="evidence" value="ECO:0007669"/>
    <property type="project" value="UniProtKB-KW"/>
</dbReference>
<reference evidence="4 5" key="1">
    <citation type="submission" date="2014-03" db="EMBL/GenBank/DDBJ databases">
        <authorList>
            <person name="Urmite Genomes U."/>
        </authorList>
    </citation>
    <scope>NUCLEOTIDE SEQUENCE [LARGE SCALE GENOMIC DNA]</scope>
    <source>
        <strain evidence="4 5">Vm-5</strain>
    </source>
</reference>
<organism evidence="4 5">
    <name type="scientific">Virgibacillus massiliensis</name>
    <dbReference type="NCBI Taxonomy" id="1462526"/>
    <lineage>
        <taxon>Bacteria</taxon>
        <taxon>Bacillati</taxon>
        <taxon>Bacillota</taxon>
        <taxon>Bacilli</taxon>
        <taxon>Bacillales</taxon>
        <taxon>Bacillaceae</taxon>
        <taxon>Virgibacillus</taxon>
    </lineage>
</organism>
<dbReference type="InterPro" id="IPR000868">
    <property type="entry name" value="Isochorismatase-like_dom"/>
</dbReference>
<evidence type="ECO:0000256" key="2">
    <source>
        <dbReference type="ARBA" id="ARBA00022801"/>
    </source>
</evidence>
<proteinExistence type="inferred from homology"/>